<proteinExistence type="inferred from homology"/>
<reference evidence="6 7" key="1">
    <citation type="submission" date="2021-12" db="EMBL/GenBank/DDBJ databases">
        <title>Genome sequencing of bacteria with rrn-lacking chromosome and rrn-plasmid.</title>
        <authorList>
            <person name="Anda M."/>
            <person name="Iwasaki W."/>
        </authorList>
    </citation>
    <scope>NUCLEOTIDE SEQUENCE [LARGE SCALE GENOMIC DNA]</scope>
    <source>
        <strain evidence="6 7">DSM 100852</strain>
        <plasmid evidence="6 7">pFA3</plasmid>
    </source>
</reference>
<dbReference type="SUPFAM" id="SSF53850">
    <property type="entry name" value="Periplasmic binding protein-like II"/>
    <property type="match status" value="1"/>
</dbReference>
<dbReference type="InterPro" id="IPR036390">
    <property type="entry name" value="WH_DNA-bd_sf"/>
</dbReference>
<dbReference type="InterPro" id="IPR036388">
    <property type="entry name" value="WH-like_DNA-bd_sf"/>
</dbReference>
<dbReference type="InterPro" id="IPR000847">
    <property type="entry name" value="LysR_HTH_N"/>
</dbReference>
<dbReference type="SUPFAM" id="SSF46785">
    <property type="entry name" value="Winged helix' DNA-binding domain"/>
    <property type="match status" value="1"/>
</dbReference>
<dbReference type="Proteomes" id="UP001348817">
    <property type="component" value="Plasmid pFA3"/>
</dbReference>
<organism evidence="6 7">
    <name type="scientific">Fulvitalea axinellae</name>
    <dbReference type="NCBI Taxonomy" id="1182444"/>
    <lineage>
        <taxon>Bacteria</taxon>
        <taxon>Pseudomonadati</taxon>
        <taxon>Bacteroidota</taxon>
        <taxon>Cytophagia</taxon>
        <taxon>Cytophagales</taxon>
        <taxon>Persicobacteraceae</taxon>
        <taxon>Fulvitalea</taxon>
    </lineage>
</organism>
<evidence type="ECO:0000256" key="3">
    <source>
        <dbReference type="ARBA" id="ARBA00023125"/>
    </source>
</evidence>
<dbReference type="KEGG" id="fax:FUAX_45280"/>
<evidence type="ECO:0000313" key="6">
    <source>
        <dbReference type="EMBL" id="BDD12096.1"/>
    </source>
</evidence>
<evidence type="ECO:0000256" key="1">
    <source>
        <dbReference type="ARBA" id="ARBA00009437"/>
    </source>
</evidence>
<accession>A0AAU9CJ02</accession>
<evidence type="ECO:0000313" key="7">
    <source>
        <dbReference type="Proteomes" id="UP001348817"/>
    </source>
</evidence>
<dbReference type="PRINTS" id="PR00039">
    <property type="entry name" value="HTHLYSR"/>
</dbReference>
<dbReference type="EMBL" id="AP025317">
    <property type="protein sequence ID" value="BDD12096.1"/>
    <property type="molecule type" value="Genomic_DNA"/>
</dbReference>
<feature type="domain" description="HTH lysR-type" evidence="5">
    <location>
        <begin position="2"/>
        <end position="59"/>
    </location>
</feature>
<dbReference type="Pfam" id="PF00126">
    <property type="entry name" value="HTH_1"/>
    <property type="match status" value="1"/>
</dbReference>
<keyword evidence="7" id="KW-1185">Reference proteome</keyword>
<dbReference type="Gene3D" id="1.10.10.10">
    <property type="entry name" value="Winged helix-like DNA-binding domain superfamily/Winged helix DNA-binding domain"/>
    <property type="match status" value="1"/>
</dbReference>
<gene>
    <name evidence="6" type="ORF">FUAX_45280</name>
</gene>
<evidence type="ECO:0000256" key="2">
    <source>
        <dbReference type="ARBA" id="ARBA00023015"/>
    </source>
</evidence>
<dbReference type="GO" id="GO:0003700">
    <property type="term" value="F:DNA-binding transcription factor activity"/>
    <property type="evidence" value="ECO:0007669"/>
    <property type="project" value="InterPro"/>
</dbReference>
<keyword evidence="2" id="KW-0805">Transcription regulation</keyword>
<protein>
    <submittedName>
        <fullName evidence="6">LysR family transcriptional regulator</fullName>
    </submittedName>
</protein>
<dbReference type="RefSeq" id="WP_338395456.1">
    <property type="nucleotide sequence ID" value="NZ_AP025317.1"/>
</dbReference>
<sequence>MVSLEWYRTFKAVYKHQNYSKAAEELFMTQPTVSNQMSMLEAAVGHKLFTRKSKGVVPTENAKFLNNLIIESLDILENVESRYRKSVNKEEKMYSLGISEHLYKSFLSNKDLASIKHLTVHFEQGNQKLFDLVNQQELDAAIIREDIQTFDTLSHKICSSPLVIVGHPNLDTRKLNDYMDANDLKKIQRWLEKQVWFSHMSTSPYIKLFWLHCFNKRRPKVFTNYVIPNEYFMLQELTKVEGIGVTLLENAKEFISDKSLQLIWQPDNYPVRDYYLITHKKQASTFEMLKKLLINGGANDKT</sequence>
<dbReference type="Pfam" id="PF03466">
    <property type="entry name" value="LysR_substrate"/>
    <property type="match status" value="1"/>
</dbReference>
<dbReference type="PROSITE" id="PS50931">
    <property type="entry name" value="HTH_LYSR"/>
    <property type="match status" value="1"/>
</dbReference>
<evidence type="ECO:0000259" key="5">
    <source>
        <dbReference type="PROSITE" id="PS50931"/>
    </source>
</evidence>
<keyword evidence="6" id="KW-0614">Plasmid</keyword>
<evidence type="ECO:0000256" key="4">
    <source>
        <dbReference type="ARBA" id="ARBA00023163"/>
    </source>
</evidence>
<dbReference type="InterPro" id="IPR005119">
    <property type="entry name" value="LysR_subst-bd"/>
</dbReference>
<dbReference type="PANTHER" id="PTHR30126:SF64">
    <property type="entry name" value="HTH-TYPE TRANSCRIPTIONAL REGULATOR CITR"/>
    <property type="match status" value="1"/>
</dbReference>
<dbReference type="AlphaFoldDB" id="A0AAU9CJ02"/>
<dbReference type="PANTHER" id="PTHR30126">
    <property type="entry name" value="HTH-TYPE TRANSCRIPTIONAL REGULATOR"/>
    <property type="match status" value="1"/>
</dbReference>
<comment type="similarity">
    <text evidence="1">Belongs to the LysR transcriptional regulatory family.</text>
</comment>
<geneLocation type="plasmid" evidence="6 7">
    <name>pFA3</name>
</geneLocation>
<keyword evidence="4" id="KW-0804">Transcription</keyword>
<name>A0AAU9CJ02_9BACT</name>
<keyword evidence="3" id="KW-0238">DNA-binding</keyword>
<dbReference type="GO" id="GO:0000976">
    <property type="term" value="F:transcription cis-regulatory region binding"/>
    <property type="evidence" value="ECO:0007669"/>
    <property type="project" value="TreeGrafter"/>
</dbReference>